<evidence type="ECO:0000313" key="3">
    <source>
        <dbReference type="Proteomes" id="UP000256964"/>
    </source>
</evidence>
<accession>A0A371CIV8</accession>
<feature type="compositionally biased region" description="Basic and acidic residues" evidence="1">
    <location>
        <begin position="1"/>
        <end position="12"/>
    </location>
</feature>
<feature type="region of interest" description="Disordered" evidence="1">
    <location>
        <begin position="1"/>
        <end position="21"/>
    </location>
</feature>
<feature type="compositionally biased region" description="Polar residues" evidence="1">
    <location>
        <begin position="69"/>
        <end position="79"/>
    </location>
</feature>
<evidence type="ECO:0000256" key="1">
    <source>
        <dbReference type="SAM" id="MobiDB-lite"/>
    </source>
</evidence>
<dbReference type="Proteomes" id="UP000256964">
    <property type="component" value="Unassembled WGS sequence"/>
</dbReference>
<dbReference type="OrthoDB" id="2757726at2759"/>
<keyword evidence="3" id="KW-1185">Reference proteome</keyword>
<feature type="region of interest" description="Disordered" evidence="1">
    <location>
        <begin position="58"/>
        <end position="79"/>
    </location>
</feature>
<dbReference type="AlphaFoldDB" id="A0A371CIV8"/>
<protein>
    <recommendedName>
        <fullName evidence="4">BTB domain-containing protein</fullName>
    </recommendedName>
</protein>
<dbReference type="EMBL" id="KZ857575">
    <property type="protein sequence ID" value="RDX40207.1"/>
    <property type="molecule type" value="Genomic_DNA"/>
</dbReference>
<evidence type="ECO:0008006" key="4">
    <source>
        <dbReference type="Google" id="ProtNLM"/>
    </source>
</evidence>
<sequence>MDIRQDPFDLHRSPSSSQHRVSFAESVQPSLLAPRVRAVGPAPQQAINLRVRNEAPANSAAGVRVPVPSASTSQSSTTYMRVPAPVAPSRCKVVHVTGPSAERHVEPLAVHTVFPPRNARSAEFWYPDGNIIISTGGTYFKLLLSRLSRHCGYFERIANDRARTMVGGQRVVEVRDLELQDFYTFLRYLEIPMEHCVKEAPIEAALSLLRASRVLSCKAIGKLAEARLLGPWSSAAVPAVRDELAGRPYREALRMLELAQDISAPLARKQALYALLTDDQFWTDVASRRAQVAISDADLLLLYRARAAMQEKWRVHVLTPPKACANCGCISDEGARAVLWSGQMAKYTGTEVRDPVRSVEGVRTAVKGLATWCGACVDERTHASGEARDRWWRELDELLGIVVLEAHT</sequence>
<proteinExistence type="predicted"/>
<reference evidence="2 3" key="1">
    <citation type="journal article" date="2018" name="Biotechnol. Biofuels">
        <title>Integrative visual omics of the white-rot fungus Polyporus brumalis exposes the biotechnological potential of its oxidative enzymes for delignifying raw plant biomass.</title>
        <authorList>
            <person name="Miyauchi S."/>
            <person name="Rancon A."/>
            <person name="Drula E."/>
            <person name="Hage H."/>
            <person name="Chaduli D."/>
            <person name="Favel A."/>
            <person name="Grisel S."/>
            <person name="Henrissat B."/>
            <person name="Herpoel-Gimbert I."/>
            <person name="Ruiz-Duenas F.J."/>
            <person name="Chevret D."/>
            <person name="Hainaut M."/>
            <person name="Lin J."/>
            <person name="Wang M."/>
            <person name="Pangilinan J."/>
            <person name="Lipzen A."/>
            <person name="Lesage-Meessen L."/>
            <person name="Navarro D."/>
            <person name="Riley R."/>
            <person name="Grigoriev I.V."/>
            <person name="Zhou S."/>
            <person name="Raouche S."/>
            <person name="Rosso M.N."/>
        </authorList>
    </citation>
    <scope>NUCLEOTIDE SEQUENCE [LARGE SCALE GENOMIC DNA]</scope>
    <source>
        <strain evidence="2 3">BRFM 1820</strain>
    </source>
</reference>
<gene>
    <name evidence="2" type="ORF">OH76DRAFT_1413123</name>
</gene>
<organism evidence="2 3">
    <name type="scientific">Lentinus brumalis</name>
    <dbReference type="NCBI Taxonomy" id="2498619"/>
    <lineage>
        <taxon>Eukaryota</taxon>
        <taxon>Fungi</taxon>
        <taxon>Dikarya</taxon>
        <taxon>Basidiomycota</taxon>
        <taxon>Agaricomycotina</taxon>
        <taxon>Agaricomycetes</taxon>
        <taxon>Polyporales</taxon>
        <taxon>Polyporaceae</taxon>
        <taxon>Lentinus</taxon>
    </lineage>
</organism>
<name>A0A371CIV8_9APHY</name>
<evidence type="ECO:0000313" key="2">
    <source>
        <dbReference type="EMBL" id="RDX40207.1"/>
    </source>
</evidence>